<evidence type="ECO:0000256" key="1">
    <source>
        <dbReference type="ARBA" id="ARBA00006930"/>
    </source>
</evidence>
<dbReference type="PANTHER" id="PTHR32114:SF2">
    <property type="entry name" value="ABC TRANSPORTER ABCH.3"/>
    <property type="match status" value="1"/>
</dbReference>
<evidence type="ECO:0000313" key="5">
    <source>
        <dbReference type="EMBL" id="EFR42596.1"/>
    </source>
</evidence>
<feature type="coiled-coil region" evidence="4">
    <location>
        <begin position="221"/>
        <end position="253"/>
    </location>
</feature>
<sequence>MKPIRLKMCAFGPYADEQELDFTLLGNQKLFLICGQTGAGKTTILDAMCYALYGKTGGGLRNGETMRSSYADLDTETKVEFDFAIGNDFYRVIRKPTQEHTRKKGDLNKSVTRQGKAELFEIDDKGNEIKLIAAKGVDYHIEKLIGVGVDQFRQIILLPQGDFRKLLLADSKERQGIMQQLFKTQMYASVENLLKKKYREIEKFYEEDKIRYNTILANCDAENEEELKAKEKNASTELENESEKLKIANEKQQEFTKIYDREKSIYDAYMRINEIEKEEKNLKLKEPDMKKLYSDMEKVKRASHLKEAFQLIEEIKTEGVEKKKLFDEKYGIYEKAYNSEKEIYKEKEFLDKEEEQHNKNVQELLLLKNIRPLAQGYSESVLKCNFLKSELEKQEKILEEIQLKIKTAEETSLNKKKTAAALQEVFLKGQSAYLASHLKDGSPCPVCGSTEHPLPAHSNELLPDKKDVDRASSEAEQAMKNEKDLKEKANKQLTDKINPLKLQLVKAQEVLIQTENQVEEKYRNIEELDKKIENSEKANKHYEERYKHVEEELKKTSEITASLKGELARLDEEVKSLRVKYEDRRNELEARSKEEGFADRKESAEYFKRVNELSKMEKEYTEYISLCKAISKRLEKEHNYIGEKTCPDMETLEKKRNELLADVKEATVKEERLKGIISQYGKAKKELGILAKHGKELDEKYKLVGGLSELVSGKETGINLERFVLGALLDEVTQKANVRLDTMSGGRYELNRRLGDRLDARKTAGLDLEVFDSYTGKARPASTLSGGETFLASMSLALGLADVVQEYSGGIKLDAMFIDEGFGTLDSESLDLSLKTLTTVDENEESPRLVGIISHVEGLEERIPAKLRVDKTKKGSRAYFDIA</sequence>
<dbReference type="PANTHER" id="PTHR32114">
    <property type="entry name" value="ABC TRANSPORTER ABCH.3"/>
    <property type="match status" value="1"/>
</dbReference>
<dbReference type="GO" id="GO:0006302">
    <property type="term" value="P:double-strand break repair"/>
    <property type="evidence" value="ECO:0007669"/>
    <property type="project" value="InterPro"/>
</dbReference>
<comment type="caution">
    <text evidence="5">The sequence shown here is derived from an EMBL/GenBank/DDBJ whole genome shotgun (WGS) entry which is preliminary data.</text>
</comment>
<keyword evidence="5" id="KW-0378">Hydrolase</keyword>
<dbReference type="SUPFAM" id="SSF52540">
    <property type="entry name" value="P-loop containing nucleoside triphosphate hydrolases"/>
    <property type="match status" value="2"/>
</dbReference>
<organism evidence="5 6">
    <name type="scientific">Dialister micraerophilus UPII 345-E</name>
    <dbReference type="NCBI Taxonomy" id="910314"/>
    <lineage>
        <taxon>Bacteria</taxon>
        <taxon>Bacillati</taxon>
        <taxon>Bacillota</taxon>
        <taxon>Negativicutes</taxon>
        <taxon>Veillonellales</taxon>
        <taxon>Veillonellaceae</taxon>
        <taxon>Dialister</taxon>
    </lineage>
</organism>
<evidence type="ECO:0000256" key="2">
    <source>
        <dbReference type="ARBA" id="ARBA00011322"/>
    </source>
</evidence>
<dbReference type="Gene3D" id="3.40.50.300">
    <property type="entry name" value="P-loop containing nucleotide triphosphate hydrolases"/>
    <property type="match status" value="2"/>
</dbReference>
<comment type="similarity">
    <text evidence="1">Belongs to the SMC family. SbcC subfamily.</text>
</comment>
<dbReference type="Proteomes" id="UP000004594">
    <property type="component" value="Unassembled WGS sequence"/>
</dbReference>
<dbReference type="Pfam" id="PF13555">
    <property type="entry name" value="AAA_29"/>
    <property type="match status" value="1"/>
</dbReference>
<protein>
    <recommendedName>
        <fullName evidence="3">Nuclease SbcCD subunit C</fullName>
    </recommendedName>
</protein>
<dbReference type="Pfam" id="PF13558">
    <property type="entry name" value="SbcC_Walker_B"/>
    <property type="match status" value="1"/>
</dbReference>
<dbReference type="AlphaFoldDB" id="E4L9B4"/>
<dbReference type="GO" id="GO:0016887">
    <property type="term" value="F:ATP hydrolysis activity"/>
    <property type="evidence" value="ECO:0007669"/>
    <property type="project" value="InterPro"/>
</dbReference>
<dbReference type="RefSeq" id="WP_007554885.1">
    <property type="nucleotide sequence ID" value="NZ_AENT01000024.1"/>
</dbReference>
<keyword evidence="5" id="KW-0540">Nuclease</keyword>
<feature type="coiled-coil region" evidence="4">
    <location>
        <begin position="468"/>
        <end position="587"/>
    </location>
</feature>
<name>E4L9B4_9FIRM</name>
<dbReference type="OrthoDB" id="9795626at2"/>
<gene>
    <name evidence="5" type="ORF">HMPREF9220_0337</name>
</gene>
<evidence type="ECO:0000256" key="4">
    <source>
        <dbReference type="SAM" id="Coils"/>
    </source>
</evidence>
<accession>E4L9B4</accession>
<dbReference type="eggNOG" id="COG0419">
    <property type="taxonomic scope" value="Bacteria"/>
</dbReference>
<reference evidence="5 6" key="1">
    <citation type="submission" date="2010-11" db="EMBL/GenBank/DDBJ databases">
        <authorList>
            <person name="Durkin A.S."/>
            <person name="Madupu R."/>
            <person name="Torralba M."/>
            <person name="Gillis M."/>
            <person name="Methe B."/>
            <person name="Sutton G."/>
            <person name="Nelson K.E."/>
        </authorList>
    </citation>
    <scope>NUCLEOTIDE SEQUENCE [LARGE SCALE GENOMIC DNA]</scope>
    <source>
        <strain evidence="5 6">UPII 345-E</strain>
    </source>
</reference>
<keyword evidence="4" id="KW-0175">Coiled coil</keyword>
<proteinExistence type="inferred from homology"/>
<comment type="subunit">
    <text evidence="2">Heterodimer of SbcC and SbcD.</text>
</comment>
<feature type="coiled-coil region" evidence="4">
    <location>
        <begin position="384"/>
        <end position="411"/>
    </location>
</feature>
<dbReference type="GO" id="GO:0004527">
    <property type="term" value="F:exonuclease activity"/>
    <property type="evidence" value="ECO:0007669"/>
    <property type="project" value="UniProtKB-KW"/>
</dbReference>
<keyword evidence="5" id="KW-0269">Exonuclease</keyword>
<evidence type="ECO:0000256" key="3">
    <source>
        <dbReference type="ARBA" id="ARBA00013368"/>
    </source>
</evidence>
<dbReference type="InterPro" id="IPR027417">
    <property type="entry name" value="P-loop_NTPase"/>
</dbReference>
<dbReference type="EMBL" id="AENT01000024">
    <property type="protein sequence ID" value="EFR42596.1"/>
    <property type="molecule type" value="Genomic_DNA"/>
</dbReference>
<evidence type="ECO:0000313" key="6">
    <source>
        <dbReference type="Proteomes" id="UP000004594"/>
    </source>
</evidence>